<sequence length="33" mass="3753">MSLATAAARTRDEPHDLYVYMDKSDVPDSRRQG</sequence>
<gene>
    <name evidence="1" type="ORF">QF030_004510</name>
</gene>
<evidence type="ECO:0000313" key="1">
    <source>
        <dbReference type="EMBL" id="MDQ0582332.1"/>
    </source>
</evidence>
<accession>A0ABU0NT42</accession>
<reference evidence="1 2" key="1">
    <citation type="submission" date="2023-07" db="EMBL/GenBank/DDBJ databases">
        <title>Comparative genomics of wheat-associated soil bacteria to identify genetic determinants of phenazine resistance.</title>
        <authorList>
            <person name="Mouncey N."/>
        </authorList>
    </citation>
    <scope>NUCLEOTIDE SEQUENCE [LARGE SCALE GENOMIC DNA]</scope>
    <source>
        <strain evidence="1 2">B2I6</strain>
    </source>
</reference>
<comment type="caution">
    <text evidence="1">The sequence shown here is derived from an EMBL/GenBank/DDBJ whole genome shotgun (WGS) entry which is preliminary data.</text>
</comment>
<organism evidence="1 2">
    <name type="scientific">Streptomyces rishiriensis</name>
    <dbReference type="NCBI Taxonomy" id="68264"/>
    <lineage>
        <taxon>Bacteria</taxon>
        <taxon>Bacillati</taxon>
        <taxon>Actinomycetota</taxon>
        <taxon>Actinomycetes</taxon>
        <taxon>Kitasatosporales</taxon>
        <taxon>Streptomycetaceae</taxon>
        <taxon>Streptomyces</taxon>
    </lineage>
</organism>
<proteinExistence type="predicted"/>
<dbReference type="Proteomes" id="UP001230654">
    <property type="component" value="Unassembled WGS sequence"/>
</dbReference>
<protein>
    <submittedName>
        <fullName evidence="1">Uncharacterized protein</fullName>
    </submittedName>
</protein>
<keyword evidence="2" id="KW-1185">Reference proteome</keyword>
<name>A0ABU0NT42_STRRH</name>
<dbReference type="EMBL" id="JAUSWV010000002">
    <property type="protein sequence ID" value="MDQ0582332.1"/>
    <property type="molecule type" value="Genomic_DNA"/>
</dbReference>
<evidence type="ECO:0000313" key="2">
    <source>
        <dbReference type="Proteomes" id="UP001230654"/>
    </source>
</evidence>